<evidence type="ECO:0000256" key="8">
    <source>
        <dbReference type="ARBA" id="ARBA00022741"/>
    </source>
</evidence>
<keyword evidence="13 14" id="KW-0472">Membrane</keyword>
<organism evidence="17 18">
    <name type="scientific">Holtiella tumoricola</name>
    <dbReference type="NCBI Taxonomy" id="3018743"/>
    <lineage>
        <taxon>Bacteria</taxon>
        <taxon>Bacillati</taxon>
        <taxon>Bacillota</taxon>
        <taxon>Clostridia</taxon>
        <taxon>Lachnospirales</taxon>
        <taxon>Cellulosilyticaceae</taxon>
        <taxon>Holtiella</taxon>
    </lineage>
</organism>
<dbReference type="SUPFAM" id="SSF55874">
    <property type="entry name" value="ATPase domain of HSP90 chaperone/DNA topoisomerase II/histidine kinase"/>
    <property type="match status" value="1"/>
</dbReference>
<dbReference type="InterPro" id="IPR003661">
    <property type="entry name" value="HisK_dim/P_dom"/>
</dbReference>
<dbReference type="Proteomes" id="UP001169242">
    <property type="component" value="Unassembled WGS sequence"/>
</dbReference>
<dbReference type="InterPro" id="IPR032834">
    <property type="entry name" value="NatK-like_C"/>
</dbReference>
<keyword evidence="10" id="KW-0067">ATP-binding</keyword>
<dbReference type="InterPro" id="IPR050398">
    <property type="entry name" value="HssS/ArlS-like"/>
</dbReference>
<dbReference type="InterPro" id="IPR005467">
    <property type="entry name" value="His_kinase_dom"/>
</dbReference>
<feature type="transmembrane region" description="Helical" evidence="14">
    <location>
        <begin position="12"/>
        <end position="39"/>
    </location>
</feature>
<dbReference type="EMBL" id="JAQIFT010000016">
    <property type="protein sequence ID" value="MDA3730877.1"/>
    <property type="molecule type" value="Genomic_DNA"/>
</dbReference>
<evidence type="ECO:0000256" key="2">
    <source>
        <dbReference type="ARBA" id="ARBA00004651"/>
    </source>
</evidence>
<keyword evidence="8" id="KW-0547">Nucleotide-binding</keyword>
<feature type="domain" description="Histidine kinase" evidence="15">
    <location>
        <begin position="151"/>
        <end position="347"/>
    </location>
</feature>
<dbReference type="Pfam" id="PF00512">
    <property type="entry name" value="HisKA"/>
    <property type="match status" value="1"/>
</dbReference>
<evidence type="ECO:0000313" key="17">
    <source>
        <dbReference type="EMBL" id="MDA3730877.1"/>
    </source>
</evidence>
<comment type="subcellular location">
    <subcellularLocation>
        <location evidence="2">Cell membrane</location>
        <topology evidence="2">Multi-pass membrane protein</topology>
    </subcellularLocation>
</comment>
<keyword evidence="5" id="KW-0597">Phosphoprotein</keyword>
<dbReference type="GO" id="GO:0000155">
    <property type="term" value="F:phosphorelay sensor kinase activity"/>
    <property type="evidence" value="ECO:0007669"/>
    <property type="project" value="InterPro"/>
</dbReference>
<evidence type="ECO:0000256" key="13">
    <source>
        <dbReference type="ARBA" id="ARBA00023136"/>
    </source>
</evidence>
<evidence type="ECO:0000256" key="6">
    <source>
        <dbReference type="ARBA" id="ARBA00022679"/>
    </source>
</evidence>
<dbReference type="EC" id="2.7.13.3" evidence="3"/>
<reference evidence="17" key="1">
    <citation type="journal article" date="2023" name="Int. J. Syst. Evol. Microbiol.">
        <title>&lt;i&gt;Holtiella tumoricola&lt;/i&gt; gen. nov. sp. nov., isolated from a human clinical sample.</title>
        <authorList>
            <person name="Allen-Vercoe E."/>
            <person name="Daigneault M.C."/>
            <person name="Vancuren S.J."/>
            <person name="Cochrane K."/>
            <person name="O'Neal L.L."/>
            <person name="Sankaranarayanan K."/>
            <person name="Lawson P.A."/>
        </authorList>
    </citation>
    <scope>NUCLEOTIDE SEQUENCE</scope>
    <source>
        <strain evidence="17">CC70A</strain>
    </source>
</reference>
<evidence type="ECO:0000256" key="12">
    <source>
        <dbReference type="ARBA" id="ARBA00023012"/>
    </source>
</evidence>
<proteinExistence type="predicted"/>
<keyword evidence="11 14" id="KW-1133">Transmembrane helix</keyword>
<protein>
    <recommendedName>
        <fullName evidence="3">histidine kinase</fullName>
        <ecNumber evidence="3">2.7.13.3</ecNumber>
    </recommendedName>
</protein>
<evidence type="ECO:0000259" key="16">
    <source>
        <dbReference type="PROSITE" id="PS50885"/>
    </source>
</evidence>
<dbReference type="Gene3D" id="1.10.287.130">
    <property type="match status" value="1"/>
</dbReference>
<evidence type="ECO:0000256" key="14">
    <source>
        <dbReference type="SAM" id="Phobius"/>
    </source>
</evidence>
<evidence type="ECO:0000256" key="10">
    <source>
        <dbReference type="ARBA" id="ARBA00022840"/>
    </source>
</evidence>
<dbReference type="InterPro" id="IPR036890">
    <property type="entry name" value="HATPase_C_sf"/>
</dbReference>
<evidence type="ECO:0000256" key="1">
    <source>
        <dbReference type="ARBA" id="ARBA00000085"/>
    </source>
</evidence>
<keyword evidence="9 17" id="KW-0418">Kinase</keyword>
<dbReference type="Pfam" id="PF00672">
    <property type="entry name" value="HAMP"/>
    <property type="match status" value="1"/>
</dbReference>
<evidence type="ECO:0000256" key="7">
    <source>
        <dbReference type="ARBA" id="ARBA00022692"/>
    </source>
</evidence>
<dbReference type="PROSITE" id="PS50885">
    <property type="entry name" value="HAMP"/>
    <property type="match status" value="1"/>
</dbReference>
<dbReference type="SMART" id="SM00304">
    <property type="entry name" value="HAMP"/>
    <property type="match status" value="1"/>
</dbReference>
<dbReference type="InterPro" id="IPR036097">
    <property type="entry name" value="HisK_dim/P_sf"/>
</dbReference>
<sequence length="347" mass="39728">MIKNYRIPKLSLMFIGHLILSLIIAFFSFGFLHTMSYSLVIKIEMYGFYGEHIGINDNILSVIDGVSLIGAIIVFLGIFLFLIGQRFAYILEINTAIQKLEGGDLSYRIDVTGEDEISDLADSLNHLAYTLEVYMKKEEELKKERIELIQSLSHDIRTPLTAIISYSDFIQNKRYDSIEKLEDYIGIIQSKAFQIKELTELLFDTDKSTSVLTTEEVFDGYLLVEQLLQEYEDILEDEGFKVEVSLNLLGEFKTRLHPQDMVRIFDNLSSNIIKYAEPIQPVVLVVTRNNDVLELVERNTMRMEANSTVESHGIGIKSIEQLAKKYEGTVNILEEEGIYEITIALHL</sequence>
<keyword evidence="6" id="KW-0808">Transferase</keyword>
<dbReference type="SUPFAM" id="SSF158472">
    <property type="entry name" value="HAMP domain-like"/>
    <property type="match status" value="1"/>
</dbReference>
<dbReference type="SUPFAM" id="SSF47384">
    <property type="entry name" value="Homodimeric domain of signal transducing histidine kinase"/>
    <property type="match status" value="1"/>
</dbReference>
<dbReference type="Gene3D" id="6.10.340.10">
    <property type="match status" value="1"/>
</dbReference>
<name>A0AA42IZV9_9FIRM</name>
<dbReference type="SMART" id="SM00388">
    <property type="entry name" value="HisKA"/>
    <property type="match status" value="1"/>
</dbReference>
<dbReference type="PANTHER" id="PTHR45528:SF1">
    <property type="entry name" value="SENSOR HISTIDINE KINASE CPXA"/>
    <property type="match status" value="1"/>
</dbReference>
<keyword evidence="12" id="KW-0902">Two-component regulatory system</keyword>
<feature type="transmembrane region" description="Helical" evidence="14">
    <location>
        <begin position="59"/>
        <end position="83"/>
    </location>
</feature>
<comment type="catalytic activity">
    <reaction evidence="1">
        <text>ATP + protein L-histidine = ADP + protein N-phospho-L-histidine.</text>
        <dbReference type="EC" id="2.7.13.3"/>
    </reaction>
</comment>
<accession>A0AA42IZV9</accession>
<dbReference type="RefSeq" id="WP_271011375.1">
    <property type="nucleotide sequence ID" value="NZ_JAQIFT010000016.1"/>
</dbReference>
<dbReference type="Gene3D" id="3.30.565.10">
    <property type="entry name" value="Histidine kinase-like ATPase, C-terminal domain"/>
    <property type="match status" value="1"/>
</dbReference>
<evidence type="ECO:0000256" key="9">
    <source>
        <dbReference type="ARBA" id="ARBA00022777"/>
    </source>
</evidence>
<gene>
    <name evidence="17" type="ORF">PBV87_05105</name>
</gene>
<dbReference type="CDD" id="cd00082">
    <property type="entry name" value="HisKA"/>
    <property type="match status" value="1"/>
</dbReference>
<dbReference type="AlphaFoldDB" id="A0AA42IZV9"/>
<dbReference type="InterPro" id="IPR003660">
    <property type="entry name" value="HAMP_dom"/>
</dbReference>
<dbReference type="Pfam" id="PF14501">
    <property type="entry name" value="HATPase_c_5"/>
    <property type="match status" value="1"/>
</dbReference>
<evidence type="ECO:0000313" key="18">
    <source>
        <dbReference type="Proteomes" id="UP001169242"/>
    </source>
</evidence>
<keyword evidence="4" id="KW-1003">Cell membrane</keyword>
<evidence type="ECO:0000256" key="11">
    <source>
        <dbReference type="ARBA" id="ARBA00022989"/>
    </source>
</evidence>
<dbReference type="CDD" id="cd06225">
    <property type="entry name" value="HAMP"/>
    <property type="match status" value="1"/>
</dbReference>
<comment type="caution">
    <text evidence="17">The sequence shown here is derived from an EMBL/GenBank/DDBJ whole genome shotgun (WGS) entry which is preliminary data.</text>
</comment>
<dbReference type="GO" id="GO:0005886">
    <property type="term" value="C:plasma membrane"/>
    <property type="evidence" value="ECO:0007669"/>
    <property type="project" value="UniProtKB-SubCell"/>
</dbReference>
<evidence type="ECO:0000256" key="5">
    <source>
        <dbReference type="ARBA" id="ARBA00022553"/>
    </source>
</evidence>
<evidence type="ECO:0000259" key="15">
    <source>
        <dbReference type="PROSITE" id="PS50109"/>
    </source>
</evidence>
<keyword evidence="18" id="KW-1185">Reference proteome</keyword>
<feature type="domain" description="HAMP" evidence="16">
    <location>
        <begin position="84"/>
        <end position="136"/>
    </location>
</feature>
<dbReference type="PANTHER" id="PTHR45528">
    <property type="entry name" value="SENSOR HISTIDINE KINASE CPXA"/>
    <property type="match status" value="1"/>
</dbReference>
<dbReference type="GO" id="GO:0005524">
    <property type="term" value="F:ATP binding"/>
    <property type="evidence" value="ECO:0007669"/>
    <property type="project" value="UniProtKB-KW"/>
</dbReference>
<evidence type="ECO:0000256" key="3">
    <source>
        <dbReference type="ARBA" id="ARBA00012438"/>
    </source>
</evidence>
<dbReference type="PROSITE" id="PS50109">
    <property type="entry name" value="HIS_KIN"/>
    <property type="match status" value="1"/>
</dbReference>
<keyword evidence="7 14" id="KW-0812">Transmembrane</keyword>
<evidence type="ECO:0000256" key="4">
    <source>
        <dbReference type="ARBA" id="ARBA00022475"/>
    </source>
</evidence>